<reference evidence="1 2" key="2">
    <citation type="journal article" date="2022" name="Mol. Biol. Evol.">
        <title>Comparative Genomics Reveals Insights into the Divergent Evolution of Astigmatic Mites and Household Pest Adaptations.</title>
        <authorList>
            <person name="Xiong Q."/>
            <person name="Wan A.T."/>
            <person name="Liu X."/>
            <person name="Fung C.S."/>
            <person name="Xiao X."/>
            <person name="Malainual N."/>
            <person name="Hou J."/>
            <person name="Wang L."/>
            <person name="Wang M."/>
            <person name="Yang K.Y."/>
            <person name="Cui Y."/>
            <person name="Leung E.L."/>
            <person name="Nong W."/>
            <person name="Shin S.K."/>
            <person name="Au S.W."/>
            <person name="Jeong K.Y."/>
            <person name="Chew F.T."/>
            <person name="Hui J.H."/>
            <person name="Leung T.F."/>
            <person name="Tungtrongchitr A."/>
            <person name="Zhong N."/>
            <person name="Liu Z."/>
            <person name="Tsui S.K."/>
        </authorList>
    </citation>
    <scope>NUCLEOTIDE SEQUENCE [LARGE SCALE GENOMIC DNA]</scope>
    <source>
        <strain evidence="1">Derp</strain>
    </source>
</reference>
<dbReference type="Proteomes" id="UP000887458">
    <property type="component" value="Unassembled WGS sequence"/>
</dbReference>
<dbReference type="EMBL" id="NJHN03000067">
    <property type="protein sequence ID" value="KAH9418095.1"/>
    <property type="molecule type" value="Genomic_DNA"/>
</dbReference>
<organism evidence="1 2">
    <name type="scientific">Dermatophagoides pteronyssinus</name>
    <name type="common">European house dust mite</name>
    <dbReference type="NCBI Taxonomy" id="6956"/>
    <lineage>
        <taxon>Eukaryota</taxon>
        <taxon>Metazoa</taxon>
        <taxon>Ecdysozoa</taxon>
        <taxon>Arthropoda</taxon>
        <taxon>Chelicerata</taxon>
        <taxon>Arachnida</taxon>
        <taxon>Acari</taxon>
        <taxon>Acariformes</taxon>
        <taxon>Sarcoptiformes</taxon>
        <taxon>Astigmata</taxon>
        <taxon>Psoroptidia</taxon>
        <taxon>Analgoidea</taxon>
        <taxon>Pyroglyphidae</taxon>
        <taxon>Dermatophagoidinae</taxon>
        <taxon>Dermatophagoides</taxon>
    </lineage>
</organism>
<reference evidence="1 2" key="1">
    <citation type="journal article" date="2018" name="J. Allergy Clin. Immunol.">
        <title>High-quality assembly of Dermatophagoides pteronyssinus genome and transcriptome reveals a wide range of novel allergens.</title>
        <authorList>
            <person name="Liu X.Y."/>
            <person name="Yang K.Y."/>
            <person name="Wang M.Q."/>
            <person name="Kwok J.S."/>
            <person name="Zeng X."/>
            <person name="Yang Z."/>
            <person name="Xiao X.J."/>
            <person name="Lau C.P."/>
            <person name="Li Y."/>
            <person name="Huang Z.M."/>
            <person name="Ba J.G."/>
            <person name="Yim A.K."/>
            <person name="Ouyang C.Y."/>
            <person name="Ngai S.M."/>
            <person name="Chan T.F."/>
            <person name="Leung E.L."/>
            <person name="Liu L."/>
            <person name="Liu Z.G."/>
            <person name="Tsui S.K."/>
        </authorList>
    </citation>
    <scope>NUCLEOTIDE SEQUENCE [LARGE SCALE GENOMIC DNA]</scope>
    <source>
        <strain evidence="1">Derp</strain>
    </source>
</reference>
<gene>
    <name evidence="1" type="ORF">DERP_008352</name>
</gene>
<keyword evidence="2" id="KW-1185">Reference proteome</keyword>
<evidence type="ECO:0000313" key="2">
    <source>
        <dbReference type="Proteomes" id="UP000887458"/>
    </source>
</evidence>
<sequence>MLFSFNESLWQGSNDQQQQHFASSLAIIIIRYWDNIHFSSGPLVSIFFCQKKMFTRIIISVDWPHIYIRLNARNSDFE</sequence>
<name>A0ABQ8J6Q8_DERPT</name>
<accession>A0ABQ8J6Q8</accession>
<proteinExistence type="predicted"/>
<protein>
    <submittedName>
        <fullName evidence="1">Uncharacterized protein</fullName>
    </submittedName>
</protein>
<comment type="caution">
    <text evidence="1">The sequence shown here is derived from an EMBL/GenBank/DDBJ whole genome shotgun (WGS) entry which is preliminary data.</text>
</comment>
<evidence type="ECO:0000313" key="1">
    <source>
        <dbReference type="EMBL" id="KAH9418095.1"/>
    </source>
</evidence>